<dbReference type="InParanoid" id="G0R2M0"/>
<reference evidence="1 2" key="1">
    <citation type="submission" date="2011-07" db="EMBL/GenBank/DDBJ databases">
        <authorList>
            <person name="Coyne R."/>
            <person name="Brami D."/>
            <person name="Johnson J."/>
            <person name="Hostetler J."/>
            <person name="Hannick L."/>
            <person name="Clark T."/>
            <person name="Cassidy-Hanley D."/>
            <person name="Inman J."/>
        </authorList>
    </citation>
    <scope>NUCLEOTIDE SEQUENCE [LARGE SCALE GENOMIC DNA]</scope>
    <source>
        <strain evidence="1 2">G5</strain>
    </source>
</reference>
<protein>
    <submittedName>
        <fullName evidence="1">Uncharacterized protein</fullName>
    </submittedName>
</protein>
<dbReference type="GO" id="GO:0006355">
    <property type="term" value="P:regulation of DNA-templated transcription"/>
    <property type="evidence" value="ECO:0007669"/>
    <property type="project" value="InterPro"/>
</dbReference>
<dbReference type="OrthoDB" id="307175at2759"/>
<organism evidence="1 2">
    <name type="scientific">Ichthyophthirius multifiliis</name>
    <name type="common">White spot disease agent</name>
    <name type="synonym">Ich</name>
    <dbReference type="NCBI Taxonomy" id="5932"/>
    <lineage>
        <taxon>Eukaryota</taxon>
        <taxon>Sar</taxon>
        <taxon>Alveolata</taxon>
        <taxon>Ciliophora</taxon>
        <taxon>Intramacronucleata</taxon>
        <taxon>Oligohymenophorea</taxon>
        <taxon>Hymenostomatida</taxon>
        <taxon>Ophryoglenina</taxon>
        <taxon>Ichthyophthirius</taxon>
    </lineage>
</organism>
<dbReference type="AlphaFoldDB" id="G0R2M0"/>
<sequence length="429" mass="50246">MFEGTRLSYIVPGYTGHIPNIQRDDVLVINKQDPRYQIPGYEGYVNSIKCENIFGKTYGKITYAISAGDLHQGQDVPPSQRYKSMYGDIYMNQNEVLQRTAAEIVGVQANKFNYNQVYIYFLYIQLQQKYCFQIQKTENLKNSNFWQQQQQLVEKQKENQNNQKVQEDFQKSVSQFYGDENKQTLKLGTPLPGYTGTNKRIVAANIFGQTFANARKTAIQDQHNIDQERVKNFITQSTQIPKIVFQVWNDSLQFAGETHTLYILPIPPVIKQNKLQANNMKYFSGLILKFEEIPAIKNTEKYYPDLSSKYFRLPFIQIDQILNFDLSNKEEEIYYQSIQFKPKYLKIENVLSDKKVKFQFQECDSQGKKIGDQLIIDLTHSQFKFLQLNIQYSLPHLSGWAFSCSLSQKQNIKLQQEQLQKQDYQQDQL</sequence>
<dbReference type="Proteomes" id="UP000008983">
    <property type="component" value="Unassembled WGS sequence"/>
</dbReference>
<dbReference type="RefSeq" id="XP_004027629.1">
    <property type="nucleotide sequence ID" value="XM_004027580.1"/>
</dbReference>
<dbReference type="Gene3D" id="2.30.31.10">
    <property type="entry name" value="Transcriptional Coactivator Pc4, Chain A"/>
    <property type="match status" value="1"/>
</dbReference>
<proteinExistence type="predicted"/>
<evidence type="ECO:0000313" key="1">
    <source>
        <dbReference type="EMBL" id="EGR28284.1"/>
    </source>
</evidence>
<dbReference type="InterPro" id="IPR009044">
    <property type="entry name" value="ssDNA-bd_transcriptional_reg"/>
</dbReference>
<evidence type="ECO:0000313" key="2">
    <source>
        <dbReference type="Proteomes" id="UP000008983"/>
    </source>
</evidence>
<keyword evidence="2" id="KW-1185">Reference proteome</keyword>
<gene>
    <name evidence="1" type="ORF">IMG5_179410</name>
</gene>
<dbReference type="GeneID" id="14904360"/>
<dbReference type="GO" id="GO:0003677">
    <property type="term" value="F:DNA binding"/>
    <property type="evidence" value="ECO:0007669"/>
    <property type="project" value="InterPro"/>
</dbReference>
<name>G0R2M0_ICHMU</name>
<accession>G0R2M0</accession>
<dbReference type="EMBL" id="GL984270">
    <property type="protein sequence ID" value="EGR28284.1"/>
    <property type="molecule type" value="Genomic_DNA"/>
</dbReference>
<dbReference type="eggNOG" id="ENOG502SPCY">
    <property type="taxonomic scope" value="Eukaryota"/>
</dbReference>